<evidence type="ECO:0000256" key="8">
    <source>
        <dbReference type="ARBA" id="ARBA00023136"/>
    </source>
</evidence>
<dbReference type="GO" id="GO:0005930">
    <property type="term" value="C:axoneme"/>
    <property type="evidence" value="ECO:0007669"/>
    <property type="project" value="UniProtKB-SubCell"/>
</dbReference>
<keyword evidence="4" id="KW-0812">Transmembrane</keyword>
<keyword evidence="9" id="KW-0675">Receptor</keyword>
<keyword evidence="5" id="KW-0732">Signal</keyword>
<evidence type="ECO:0008006" key="13">
    <source>
        <dbReference type="Google" id="ProtNLM"/>
    </source>
</evidence>
<evidence type="ECO:0000256" key="1">
    <source>
        <dbReference type="ARBA" id="ARBA00004167"/>
    </source>
</evidence>
<dbReference type="InterPro" id="IPR001611">
    <property type="entry name" value="Leu-rich_rpt"/>
</dbReference>
<evidence type="ECO:0000256" key="4">
    <source>
        <dbReference type="ARBA" id="ARBA00022692"/>
    </source>
</evidence>
<sequence>MCIAPCIVLYWPQTLDLAPSRLVGTIPPSFSALTALTRLAVPAMLEGPLPPQLAASLTRMTVADLRQRALNASHPGLCGACPDTFATWTASPRTFSADCTPGRDAAFPAAPSCPSTSNLILRALRPVWDSGFSPRAACDLSSWAYGADPCAGWAKVNCSGGFSLDLSGCVAHNVSASELGWVPHLEPELARLEGQVAAPVRLAFRGAALQGTVPAEWSSMASLREVDFSHLRPAESPVDMAGGIPGAWTVALQPLSPAAYTTLQTLDVSSNIVTGALPADWQQWSSLVSLGVSGTAVSGALPAAWSRLNRLTRLALGSPGLQGPLPAEWRGGPLAGLSDLTIEGTGLDDTIDWSVFGVQLQHLHLRSNPLLKGPVAGAGSLTNLVSLDLSNNDLSGSLPPLTFSSSRNLTSLRLDGNRICGSAQPVLNPSNGAVATVSSDLPRACPGDVAGALLLIKPLWDAASVGQGSCDLSSWAAGSTPALRAAPNGAE</sequence>
<keyword evidence="6" id="KW-0677">Repeat</keyword>
<evidence type="ECO:0000256" key="3">
    <source>
        <dbReference type="ARBA" id="ARBA00022614"/>
    </source>
</evidence>
<evidence type="ECO:0000256" key="9">
    <source>
        <dbReference type="ARBA" id="ARBA00023170"/>
    </source>
</evidence>
<dbReference type="AlphaFoldDB" id="A0A150G8J3"/>
<dbReference type="PANTHER" id="PTHR27000">
    <property type="entry name" value="LEUCINE-RICH REPEAT RECEPTOR-LIKE PROTEIN KINASE FAMILY PROTEIN-RELATED"/>
    <property type="match status" value="1"/>
</dbReference>
<keyword evidence="8" id="KW-0472">Membrane</keyword>
<accession>A0A150G8J3</accession>
<name>A0A150G8J3_GONPE</name>
<keyword evidence="12" id="KW-1185">Reference proteome</keyword>
<comment type="subcellular location">
    <subcellularLocation>
        <location evidence="2">Cytoplasm</location>
        <location evidence="2">Cytoskeleton</location>
        <location evidence="2">Cilium axoneme</location>
    </subcellularLocation>
    <subcellularLocation>
        <location evidence="1">Membrane</location>
        <topology evidence="1">Single-pass membrane protein</topology>
    </subcellularLocation>
</comment>
<evidence type="ECO:0000313" key="11">
    <source>
        <dbReference type="EMBL" id="KXZ46154.1"/>
    </source>
</evidence>
<dbReference type="EMBL" id="LSYV01000047">
    <property type="protein sequence ID" value="KXZ46154.1"/>
    <property type="molecule type" value="Genomic_DNA"/>
</dbReference>
<dbReference type="InterPro" id="IPR032675">
    <property type="entry name" value="LRR_dom_sf"/>
</dbReference>
<reference evidence="12" key="1">
    <citation type="journal article" date="2016" name="Nat. Commun.">
        <title>The Gonium pectorale genome demonstrates co-option of cell cycle regulation during the evolution of multicellularity.</title>
        <authorList>
            <person name="Hanschen E.R."/>
            <person name="Marriage T.N."/>
            <person name="Ferris P.J."/>
            <person name="Hamaji T."/>
            <person name="Toyoda A."/>
            <person name="Fujiyama A."/>
            <person name="Neme R."/>
            <person name="Noguchi H."/>
            <person name="Minakuchi Y."/>
            <person name="Suzuki M."/>
            <person name="Kawai-Toyooka H."/>
            <person name="Smith D.R."/>
            <person name="Sparks H."/>
            <person name="Anderson J."/>
            <person name="Bakaric R."/>
            <person name="Luria V."/>
            <person name="Karger A."/>
            <person name="Kirschner M.W."/>
            <person name="Durand P.M."/>
            <person name="Michod R.E."/>
            <person name="Nozaki H."/>
            <person name="Olson B.J."/>
        </authorList>
    </citation>
    <scope>NUCLEOTIDE SEQUENCE [LARGE SCALE GENOMIC DNA]</scope>
    <source>
        <strain evidence="12">NIES-2863</strain>
    </source>
</reference>
<dbReference type="STRING" id="33097.A0A150G8J3"/>
<dbReference type="SUPFAM" id="SSF52058">
    <property type="entry name" value="L domain-like"/>
    <property type="match status" value="1"/>
</dbReference>
<evidence type="ECO:0000256" key="5">
    <source>
        <dbReference type="ARBA" id="ARBA00022729"/>
    </source>
</evidence>
<evidence type="ECO:0000256" key="10">
    <source>
        <dbReference type="ARBA" id="ARBA00023180"/>
    </source>
</evidence>
<dbReference type="Gene3D" id="3.80.10.10">
    <property type="entry name" value="Ribonuclease Inhibitor"/>
    <property type="match status" value="2"/>
</dbReference>
<dbReference type="Pfam" id="PF13855">
    <property type="entry name" value="LRR_8"/>
    <property type="match status" value="1"/>
</dbReference>
<dbReference type="Proteomes" id="UP000075714">
    <property type="component" value="Unassembled WGS sequence"/>
</dbReference>
<dbReference type="GO" id="GO:0016020">
    <property type="term" value="C:membrane"/>
    <property type="evidence" value="ECO:0007669"/>
    <property type="project" value="UniProtKB-SubCell"/>
</dbReference>
<gene>
    <name evidence="11" type="ORF">GPECTOR_46g223</name>
</gene>
<evidence type="ECO:0000313" key="12">
    <source>
        <dbReference type="Proteomes" id="UP000075714"/>
    </source>
</evidence>
<organism evidence="11 12">
    <name type="scientific">Gonium pectorale</name>
    <name type="common">Green alga</name>
    <dbReference type="NCBI Taxonomy" id="33097"/>
    <lineage>
        <taxon>Eukaryota</taxon>
        <taxon>Viridiplantae</taxon>
        <taxon>Chlorophyta</taxon>
        <taxon>core chlorophytes</taxon>
        <taxon>Chlorophyceae</taxon>
        <taxon>CS clade</taxon>
        <taxon>Chlamydomonadales</taxon>
        <taxon>Volvocaceae</taxon>
        <taxon>Gonium</taxon>
    </lineage>
</organism>
<keyword evidence="7" id="KW-1133">Transmembrane helix</keyword>
<dbReference type="OrthoDB" id="513182at2759"/>
<dbReference type="PROSITE" id="PS51450">
    <property type="entry name" value="LRR"/>
    <property type="match status" value="1"/>
</dbReference>
<keyword evidence="10" id="KW-0325">Glycoprotein</keyword>
<evidence type="ECO:0000256" key="7">
    <source>
        <dbReference type="ARBA" id="ARBA00022989"/>
    </source>
</evidence>
<keyword evidence="3" id="KW-0433">Leucine-rich repeat</keyword>
<evidence type="ECO:0000256" key="2">
    <source>
        <dbReference type="ARBA" id="ARBA00004430"/>
    </source>
</evidence>
<comment type="caution">
    <text evidence="11">The sequence shown here is derived from an EMBL/GenBank/DDBJ whole genome shotgun (WGS) entry which is preliminary data.</text>
</comment>
<proteinExistence type="predicted"/>
<protein>
    <recommendedName>
        <fullName evidence="13">Leucine-rich repeat-containing N-terminal plant-type domain-containing protein</fullName>
    </recommendedName>
</protein>
<evidence type="ECO:0000256" key="6">
    <source>
        <dbReference type="ARBA" id="ARBA00022737"/>
    </source>
</evidence>